<reference evidence="10" key="1">
    <citation type="journal article" date="2014" name="Int. J. Syst. Evol. Microbiol.">
        <title>Complete genome sequence of Corynebacterium casei LMG S-19264T (=DSM 44701T), isolated from a smear-ripened cheese.</title>
        <authorList>
            <consortium name="US DOE Joint Genome Institute (JGI-PGF)"/>
            <person name="Walter F."/>
            <person name="Albersmeier A."/>
            <person name="Kalinowski J."/>
            <person name="Ruckert C."/>
        </authorList>
    </citation>
    <scope>NUCLEOTIDE SEQUENCE</scope>
    <source>
        <strain evidence="10">CGMCC 1.15095</strain>
    </source>
</reference>
<dbReference type="InterPro" id="IPR019757">
    <property type="entry name" value="Pept_S26A_signal_pept_1_Lys-AS"/>
</dbReference>
<keyword evidence="11" id="KW-1185">Reference proteome</keyword>
<feature type="domain" description="Peptidase S26" evidence="9">
    <location>
        <begin position="34"/>
        <end position="258"/>
    </location>
</feature>
<dbReference type="GO" id="GO:0006465">
    <property type="term" value="P:signal peptide processing"/>
    <property type="evidence" value="ECO:0007669"/>
    <property type="project" value="InterPro"/>
</dbReference>
<dbReference type="PANTHER" id="PTHR43390">
    <property type="entry name" value="SIGNAL PEPTIDASE I"/>
    <property type="match status" value="1"/>
</dbReference>
<evidence type="ECO:0000259" key="9">
    <source>
        <dbReference type="Pfam" id="PF10502"/>
    </source>
</evidence>
<evidence type="ECO:0000256" key="5">
    <source>
        <dbReference type="ARBA" id="ARBA00022801"/>
    </source>
</evidence>
<evidence type="ECO:0000256" key="2">
    <source>
        <dbReference type="ARBA" id="ARBA00009370"/>
    </source>
</evidence>
<comment type="catalytic activity">
    <reaction evidence="1 7">
        <text>Cleavage of hydrophobic, N-terminal signal or leader sequences from secreted and periplasmic proteins.</text>
        <dbReference type="EC" id="3.4.21.89"/>
    </reaction>
</comment>
<feature type="active site" evidence="6">
    <location>
        <position position="62"/>
    </location>
</feature>
<feature type="transmembrane region" description="Helical" evidence="7">
    <location>
        <begin position="37"/>
        <end position="58"/>
    </location>
</feature>
<dbReference type="PROSITE" id="PS00760">
    <property type="entry name" value="SPASE_I_2"/>
    <property type="match status" value="1"/>
</dbReference>
<organism evidence="10 11">
    <name type="scientific">Novosphingobium endophyticum</name>
    <dbReference type="NCBI Taxonomy" id="1955250"/>
    <lineage>
        <taxon>Bacteria</taxon>
        <taxon>Pseudomonadati</taxon>
        <taxon>Pseudomonadota</taxon>
        <taxon>Alphaproteobacteria</taxon>
        <taxon>Sphingomonadales</taxon>
        <taxon>Sphingomonadaceae</taxon>
        <taxon>Novosphingobium</taxon>
    </lineage>
</organism>
<feature type="compositionally biased region" description="Polar residues" evidence="8">
    <location>
        <begin position="1"/>
        <end position="19"/>
    </location>
</feature>
<dbReference type="NCBIfam" id="TIGR02227">
    <property type="entry name" value="sigpep_I_bact"/>
    <property type="match status" value="1"/>
</dbReference>
<dbReference type="Gene3D" id="2.10.109.10">
    <property type="entry name" value="Umud Fragment, subunit A"/>
    <property type="match status" value="1"/>
</dbReference>
<dbReference type="InterPro" id="IPR036286">
    <property type="entry name" value="LexA/Signal_pep-like_sf"/>
</dbReference>
<comment type="subcellular location">
    <subcellularLocation>
        <location evidence="7">Membrane</location>
        <topology evidence="7">Single-pass type II membrane protein</topology>
    </subcellularLocation>
</comment>
<reference evidence="10" key="2">
    <citation type="submission" date="2020-09" db="EMBL/GenBank/DDBJ databases">
        <authorList>
            <person name="Sun Q."/>
            <person name="Zhou Y."/>
        </authorList>
    </citation>
    <scope>NUCLEOTIDE SEQUENCE</scope>
    <source>
        <strain evidence="10">CGMCC 1.15095</strain>
    </source>
</reference>
<keyword evidence="7" id="KW-0812">Transmembrane</keyword>
<proteinExistence type="inferred from homology"/>
<comment type="caution">
    <text evidence="10">The sequence shown here is derived from an EMBL/GenBank/DDBJ whole genome shotgun (WGS) entry which is preliminary data.</text>
</comment>
<dbReference type="SUPFAM" id="SSF51306">
    <property type="entry name" value="LexA/Signal peptidase"/>
    <property type="match status" value="1"/>
</dbReference>
<comment type="similarity">
    <text evidence="2 7">Belongs to the peptidase S26 family.</text>
</comment>
<evidence type="ECO:0000256" key="3">
    <source>
        <dbReference type="ARBA" id="ARBA00013208"/>
    </source>
</evidence>
<evidence type="ECO:0000256" key="8">
    <source>
        <dbReference type="SAM" id="MobiDB-lite"/>
    </source>
</evidence>
<gene>
    <name evidence="10" type="primary">sipF</name>
    <name evidence="10" type="ORF">GCM10011494_20720</name>
</gene>
<dbReference type="PANTHER" id="PTHR43390:SF1">
    <property type="entry name" value="CHLOROPLAST PROCESSING PEPTIDASE"/>
    <property type="match status" value="1"/>
</dbReference>
<name>A0A916TSR7_9SPHN</name>
<dbReference type="InterPro" id="IPR019533">
    <property type="entry name" value="Peptidase_S26"/>
</dbReference>
<dbReference type="EMBL" id="BMHK01000012">
    <property type="protein sequence ID" value="GGC02059.1"/>
    <property type="molecule type" value="Genomic_DNA"/>
</dbReference>
<accession>A0A916TSR7</accession>
<evidence type="ECO:0000313" key="11">
    <source>
        <dbReference type="Proteomes" id="UP000608154"/>
    </source>
</evidence>
<dbReference type="CDD" id="cd06530">
    <property type="entry name" value="S26_SPase_I"/>
    <property type="match status" value="1"/>
</dbReference>
<keyword evidence="7" id="KW-0645">Protease</keyword>
<keyword evidence="5 7" id="KW-0378">Hydrolase</keyword>
<dbReference type="Pfam" id="PF10502">
    <property type="entry name" value="Peptidase_S26"/>
    <property type="match status" value="1"/>
</dbReference>
<keyword evidence="7" id="KW-1133">Transmembrane helix</keyword>
<keyword evidence="7" id="KW-0472">Membrane</keyword>
<protein>
    <recommendedName>
        <fullName evidence="4 7">Signal peptidase I</fullName>
        <ecNumber evidence="3 7">3.4.21.89</ecNumber>
    </recommendedName>
</protein>
<evidence type="ECO:0000256" key="6">
    <source>
        <dbReference type="PIRSR" id="PIRSR600223-1"/>
    </source>
</evidence>
<dbReference type="Proteomes" id="UP000608154">
    <property type="component" value="Unassembled WGS sequence"/>
</dbReference>
<evidence type="ECO:0000313" key="10">
    <source>
        <dbReference type="EMBL" id="GGC02059.1"/>
    </source>
</evidence>
<dbReference type="EC" id="3.4.21.89" evidence="3 7"/>
<dbReference type="PRINTS" id="PR00727">
    <property type="entry name" value="LEADERPTASE"/>
</dbReference>
<sequence length="286" mass="31836">MGSPMSDTNSDAATPATESTAREPAAAPKKDENFFSFLLWLILIVVVLRSFIISPFNIPSESMLPRLLNGDYLFATKWSYGYSKYSLPFSLPLIPGRVFASQPERGEIVIFKAPPGNDTDYIKRVIGLPGDEVQMRHGHVWLNGQPIPKVRIADFVLPVTPNTRCYAPEFEGTDKQGNRVCNYPQFSETLPNGTSYNVLDLGTAPQDDTDVYIVPEGHMFLMGDNRDNSMDSRFPAVEGEGIGIVPQDNLVGRAAIMMFSTNGSAEWFKPWTWFTAARWNRIGGML</sequence>
<dbReference type="AlphaFoldDB" id="A0A916TSR7"/>
<evidence type="ECO:0000256" key="4">
    <source>
        <dbReference type="ARBA" id="ARBA00019232"/>
    </source>
</evidence>
<evidence type="ECO:0000256" key="1">
    <source>
        <dbReference type="ARBA" id="ARBA00000677"/>
    </source>
</evidence>
<dbReference type="GO" id="GO:0004252">
    <property type="term" value="F:serine-type endopeptidase activity"/>
    <property type="evidence" value="ECO:0007669"/>
    <property type="project" value="InterPro"/>
</dbReference>
<feature type="active site" evidence="6">
    <location>
        <position position="123"/>
    </location>
</feature>
<feature type="region of interest" description="Disordered" evidence="8">
    <location>
        <begin position="1"/>
        <end position="25"/>
    </location>
</feature>
<evidence type="ECO:0000256" key="7">
    <source>
        <dbReference type="RuleBase" id="RU362042"/>
    </source>
</evidence>
<dbReference type="InterPro" id="IPR000223">
    <property type="entry name" value="Pept_S26A_signal_pept_1"/>
</dbReference>
<dbReference type="GO" id="GO:0009003">
    <property type="term" value="F:signal peptidase activity"/>
    <property type="evidence" value="ECO:0007669"/>
    <property type="project" value="UniProtKB-EC"/>
</dbReference>
<dbReference type="GO" id="GO:0016020">
    <property type="term" value="C:membrane"/>
    <property type="evidence" value="ECO:0007669"/>
    <property type="project" value="UniProtKB-SubCell"/>
</dbReference>